<dbReference type="InterPro" id="IPR024370">
    <property type="entry name" value="PBP_domain"/>
</dbReference>
<dbReference type="AlphaFoldDB" id="A0A1M7TDC3"/>
<name>A0A1M7TDC3_9BRAD</name>
<feature type="domain" description="PBP" evidence="2">
    <location>
        <begin position="20"/>
        <end position="251"/>
    </location>
</feature>
<dbReference type="SUPFAM" id="SSF53850">
    <property type="entry name" value="Periplasmic binding protein-like II"/>
    <property type="match status" value="1"/>
</dbReference>
<dbReference type="PANTHER" id="PTHR37945:SF1">
    <property type="entry name" value="EXTRACELLULAR TUNGSTATE BINDING PROTEIN"/>
    <property type="match status" value="1"/>
</dbReference>
<feature type="signal peptide" evidence="1">
    <location>
        <begin position="1"/>
        <end position="21"/>
    </location>
</feature>
<sequence length="275" mass="28903">MTGLRNALALVITLAAINTSAAEGQSVVLASTTSVEASGLLANILPQFTAKTGIVVNVVAQGTGQALDTARRGDADVVLVHDPEAERKFVDEGYSSTLRQIAWNDFVIVGPSSDPAHILGSKDSAAALKAIASARASFVSRGDRSGTNAAELRLWSSVGRTSEALKPEKWYHDIGGGMGQALNAASAMNAYTLTDRATWLSFNNKGSLIIIVEGDPRLINRYDVIELNAGKHGAARLDAAKVFAEWLVSTEGQQAIGAYQVNGQPLFKPSAASPR</sequence>
<dbReference type="Gene3D" id="3.40.190.10">
    <property type="entry name" value="Periplasmic binding protein-like II"/>
    <property type="match status" value="2"/>
</dbReference>
<reference evidence="4" key="1">
    <citation type="submission" date="2016-11" db="EMBL/GenBank/DDBJ databases">
        <authorList>
            <person name="Varghese N."/>
            <person name="Submissions S."/>
        </authorList>
    </citation>
    <scope>NUCLEOTIDE SEQUENCE [LARGE SCALE GENOMIC DNA]</scope>
    <source>
        <strain evidence="4">GAS401</strain>
    </source>
</reference>
<evidence type="ECO:0000259" key="2">
    <source>
        <dbReference type="Pfam" id="PF12849"/>
    </source>
</evidence>
<feature type="chain" id="PRO_5012387512" evidence="1">
    <location>
        <begin position="22"/>
        <end position="275"/>
    </location>
</feature>
<protein>
    <submittedName>
        <fullName evidence="3">Tungstate transport system substrate-binding protein</fullName>
    </submittedName>
</protein>
<evidence type="ECO:0000313" key="4">
    <source>
        <dbReference type="Proteomes" id="UP000184096"/>
    </source>
</evidence>
<dbReference type="RefSeq" id="WP_072817249.1">
    <property type="nucleotide sequence ID" value="NZ_LT670849.1"/>
</dbReference>
<evidence type="ECO:0000313" key="3">
    <source>
        <dbReference type="EMBL" id="SHN68661.1"/>
    </source>
</evidence>
<keyword evidence="1" id="KW-0732">Signal</keyword>
<dbReference type="InterPro" id="IPR052738">
    <property type="entry name" value="ABC-Tungstate_binding"/>
</dbReference>
<dbReference type="OrthoDB" id="186379at2"/>
<dbReference type="PANTHER" id="PTHR37945">
    <property type="entry name" value="EXTRACELLULAR TUNGSTATE BINDING PROTEIN"/>
    <property type="match status" value="1"/>
</dbReference>
<accession>A0A1M7TDC3</accession>
<gene>
    <name evidence="3" type="ORF">SAMN05444170_1398</name>
</gene>
<organism evidence="3 4">
    <name type="scientific">Bradyrhizobium erythrophlei</name>
    <dbReference type="NCBI Taxonomy" id="1437360"/>
    <lineage>
        <taxon>Bacteria</taxon>
        <taxon>Pseudomonadati</taxon>
        <taxon>Pseudomonadota</taxon>
        <taxon>Alphaproteobacteria</taxon>
        <taxon>Hyphomicrobiales</taxon>
        <taxon>Nitrobacteraceae</taxon>
        <taxon>Bradyrhizobium</taxon>
    </lineage>
</organism>
<dbReference type="Proteomes" id="UP000184096">
    <property type="component" value="Chromosome I"/>
</dbReference>
<dbReference type="EMBL" id="LT670849">
    <property type="protein sequence ID" value="SHN68661.1"/>
    <property type="molecule type" value="Genomic_DNA"/>
</dbReference>
<keyword evidence="4" id="KW-1185">Reference proteome</keyword>
<dbReference type="Pfam" id="PF12849">
    <property type="entry name" value="PBP_like_2"/>
    <property type="match status" value="1"/>
</dbReference>
<proteinExistence type="predicted"/>
<evidence type="ECO:0000256" key="1">
    <source>
        <dbReference type="SAM" id="SignalP"/>
    </source>
</evidence>